<accession>A0A2N9F358</accession>
<proteinExistence type="predicted"/>
<organism evidence="4">
    <name type="scientific">Fagus sylvatica</name>
    <name type="common">Beechnut</name>
    <dbReference type="NCBI Taxonomy" id="28930"/>
    <lineage>
        <taxon>Eukaryota</taxon>
        <taxon>Viridiplantae</taxon>
        <taxon>Streptophyta</taxon>
        <taxon>Embryophyta</taxon>
        <taxon>Tracheophyta</taxon>
        <taxon>Spermatophyta</taxon>
        <taxon>Magnoliopsida</taxon>
        <taxon>eudicotyledons</taxon>
        <taxon>Gunneridae</taxon>
        <taxon>Pentapetalae</taxon>
        <taxon>rosids</taxon>
        <taxon>fabids</taxon>
        <taxon>Fagales</taxon>
        <taxon>Fagaceae</taxon>
        <taxon>Fagus</taxon>
    </lineage>
</organism>
<dbReference type="SUPFAM" id="SSF56672">
    <property type="entry name" value="DNA/RNA polymerases"/>
    <property type="match status" value="1"/>
</dbReference>
<sequence length="818" mass="91503">MVMAARNTSLFKDDDMPKSSSLVSNSGGSVNFHGGFRGGRGFRGGCGDKRCDHCGKTNHTEPYCWVKNGKLNYLNQVIDGATRPQSTSTPFGHATSRSGSYDALITQLSELIQLLRVALSPSSVATFANSSNVAGVAHSSPSWVIDSGANIYLDLKTKEMIGSGHEKNGLYYLDPDNSTSPHAFSASAFCPHTSQQNGVAERKHRHLLDVARTLLFHMQESPFSVLYPERAPFSLTSRVFGCVAFVHVLDPGRDKLSPRSRKCIFLGYSRTQKGYRCYSPESHRYFVSTDVTFFESTSLFFSPGQCLSPELISSHEGEDSFPSPTLPIPLLSPPPQVPLASPPNPPLQVYQQSQDRRIVSYRPDTTSSLSEVPIPSSSIPETDDLPIALRRVGCRWVYTIKYLPDGFVKRLKARLVAKGYTQTYGVDYLETFSPVARLNSVRILLSFAVSHSWPLYQLDIKNAFLHGDLKEEVYMDQPPGYVVAGSEHLVCRLQKTLYGLKQSPRAWFDRFSAVVLGYGFQRSTSDHSVFVRHSSNGTIVLIVYVDDIIISGSDSTDIADLKTYLSKHFHTKDLGALRYFLGIEVARSSQGIFLSQRKYILDLLSETGLLGARPADTPMDSTVKLDGEHGELFSDVGRYRRLVWKLIYLTVTRPDITFVVGVVSQYMHAPRQPHYEAIYRILRYLKGAPGRGLFLVTWWSKKQNVVARSSAKAEYRAMAHTASKMLWVCSLLRDLGIDVPTSMQMFCDNQAAIFNANNPVFHEHTKHIEVDCHFIRDLLMRQQTVTPYVRSDDQLGDILTKPLARASFQRMSFKLGVF</sequence>
<feature type="domain" description="Reverse transcriptase Ty1/copia-type" evidence="2">
    <location>
        <begin position="384"/>
        <end position="619"/>
    </location>
</feature>
<dbReference type="InterPro" id="IPR012337">
    <property type="entry name" value="RNaseH-like_sf"/>
</dbReference>
<feature type="domain" description="Retroviral polymerase SH3-like" evidence="3">
    <location>
        <begin position="242"/>
        <end position="299"/>
    </location>
</feature>
<protein>
    <submittedName>
        <fullName evidence="4">Uncharacterized protein</fullName>
    </submittedName>
</protein>
<dbReference type="InterPro" id="IPR013103">
    <property type="entry name" value="RVT_2"/>
</dbReference>
<gene>
    <name evidence="4" type="ORF">FSB_LOCUS9465</name>
</gene>
<dbReference type="InterPro" id="IPR057670">
    <property type="entry name" value="SH3_retrovirus"/>
</dbReference>
<dbReference type="InterPro" id="IPR043502">
    <property type="entry name" value="DNA/RNA_pol_sf"/>
</dbReference>
<evidence type="ECO:0000256" key="1">
    <source>
        <dbReference type="SAM" id="MobiDB-lite"/>
    </source>
</evidence>
<name>A0A2N9F358_FAGSY</name>
<reference evidence="4" key="1">
    <citation type="submission" date="2018-02" db="EMBL/GenBank/DDBJ databases">
        <authorList>
            <person name="Cohen D.B."/>
            <person name="Kent A.D."/>
        </authorList>
    </citation>
    <scope>NUCLEOTIDE SEQUENCE</scope>
</reference>
<evidence type="ECO:0000259" key="2">
    <source>
        <dbReference type="Pfam" id="PF07727"/>
    </source>
</evidence>
<dbReference type="EMBL" id="OIVN01000524">
    <property type="protein sequence ID" value="SPC81583.1"/>
    <property type="molecule type" value="Genomic_DNA"/>
</dbReference>
<dbReference type="AlphaFoldDB" id="A0A2N9F358"/>
<dbReference type="SUPFAM" id="SSF53098">
    <property type="entry name" value="Ribonuclease H-like"/>
    <property type="match status" value="1"/>
</dbReference>
<dbReference type="PANTHER" id="PTHR11439">
    <property type="entry name" value="GAG-POL-RELATED RETROTRANSPOSON"/>
    <property type="match status" value="1"/>
</dbReference>
<dbReference type="CDD" id="cd09272">
    <property type="entry name" value="RNase_HI_RT_Ty1"/>
    <property type="match status" value="1"/>
</dbReference>
<evidence type="ECO:0000313" key="4">
    <source>
        <dbReference type="EMBL" id="SPC81583.1"/>
    </source>
</evidence>
<dbReference type="Pfam" id="PF07727">
    <property type="entry name" value="RVT_2"/>
    <property type="match status" value="1"/>
</dbReference>
<feature type="region of interest" description="Disordered" evidence="1">
    <location>
        <begin position="1"/>
        <end position="24"/>
    </location>
</feature>
<dbReference type="Pfam" id="PF25597">
    <property type="entry name" value="SH3_retrovirus"/>
    <property type="match status" value="1"/>
</dbReference>
<dbReference type="PANTHER" id="PTHR11439:SF463">
    <property type="entry name" value="REVERSE TRANSCRIPTASE TY1_COPIA-TYPE DOMAIN-CONTAINING PROTEIN"/>
    <property type="match status" value="1"/>
</dbReference>
<feature type="compositionally biased region" description="Polar residues" evidence="1">
    <location>
        <begin position="1"/>
        <end position="10"/>
    </location>
</feature>
<evidence type="ECO:0000259" key="3">
    <source>
        <dbReference type="Pfam" id="PF25597"/>
    </source>
</evidence>